<dbReference type="Proteomes" id="UP000277204">
    <property type="component" value="Unassembled WGS sequence"/>
</dbReference>
<name>A0A183NCS8_9TREM</name>
<dbReference type="Pfam" id="PF20049">
    <property type="entry name" value="DUF6451"/>
    <property type="match status" value="1"/>
</dbReference>
<dbReference type="AlphaFoldDB" id="A0A183NCS8"/>
<proteinExistence type="predicted"/>
<protein>
    <submittedName>
        <fullName evidence="1">Uncharacterized protein</fullName>
    </submittedName>
</protein>
<evidence type="ECO:0000313" key="2">
    <source>
        <dbReference type="Proteomes" id="UP000277204"/>
    </source>
</evidence>
<accession>A0A183NCS8</accession>
<sequence length="149" mass="16662">MKTSTSDAKHGIQWIGRMQLDDSEFTDDLALLSYTHQQIQMKTASVSPTSLSVDIHKGKSKILEYNMENTDPITLGGGALEEVDSFTYLVSSIIDEQRRSDAGVKARIDKVRTAFLHLRNICNTKQLSTNIKVIIFNKNVKTVSSTVRD</sequence>
<dbReference type="EMBL" id="UZAI01022588">
    <property type="protein sequence ID" value="VDP58220.1"/>
    <property type="molecule type" value="Genomic_DNA"/>
</dbReference>
<reference evidence="1 2" key="1">
    <citation type="submission" date="2018-11" db="EMBL/GenBank/DDBJ databases">
        <authorList>
            <consortium name="Pathogen Informatics"/>
        </authorList>
    </citation>
    <scope>NUCLEOTIDE SEQUENCE [LARGE SCALE GENOMIC DNA]</scope>
    <source>
        <strain evidence="1 2">Zambia</strain>
    </source>
</reference>
<gene>
    <name evidence="1" type="ORF">SMRZ_LOCUS26103</name>
</gene>
<dbReference type="InterPro" id="IPR045609">
    <property type="entry name" value="DUF6451"/>
</dbReference>
<organism evidence="1 2">
    <name type="scientific">Schistosoma margrebowiei</name>
    <dbReference type="NCBI Taxonomy" id="48269"/>
    <lineage>
        <taxon>Eukaryota</taxon>
        <taxon>Metazoa</taxon>
        <taxon>Spiralia</taxon>
        <taxon>Lophotrochozoa</taxon>
        <taxon>Platyhelminthes</taxon>
        <taxon>Trematoda</taxon>
        <taxon>Digenea</taxon>
        <taxon>Strigeidida</taxon>
        <taxon>Schistosomatoidea</taxon>
        <taxon>Schistosomatidae</taxon>
        <taxon>Schistosoma</taxon>
    </lineage>
</organism>
<evidence type="ECO:0000313" key="1">
    <source>
        <dbReference type="EMBL" id="VDP58220.1"/>
    </source>
</evidence>
<keyword evidence="2" id="KW-1185">Reference proteome</keyword>